<gene>
    <name evidence="1" type="ORF">CPB84DRAFT_330181</name>
</gene>
<accession>A0A9P5NCA5</accession>
<comment type="caution">
    <text evidence="1">The sequence shown here is derived from an EMBL/GenBank/DDBJ whole genome shotgun (WGS) entry which is preliminary data.</text>
</comment>
<dbReference type="AlphaFoldDB" id="A0A9P5NCA5"/>
<reference evidence="1" key="1">
    <citation type="submission" date="2020-11" db="EMBL/GenBank/DDBJ databases">
        <authorList>
            <consortium name="DOE Joint Genome Institute"/>
            <person name="Ahrendt S."/>
            <person name="Riley R."/>
            <person name="Andreopoulos W."/>
            <person name="LaButti K."/>
            <person name="Pangilinan J."/>
            <person name="Ruiz-duenas F.J."/>
            <person name="Barrasa J.M."/>
            <person name="Sanchez-Garcia M."/>
            <person name="Camarero S."/>
            <person name="Miyauchi S."/>
            <person name="Serrano A."/>
            <person name="Linde D."/>
            <person name="Babiker R."/>
            <person name="Drula E."/>
            <person name="Ayuso-Fernandez I."/>
            <person name="Pacheco R."/>
            <person name="Padilla G."/>
            <person name="Ferreira P."/>
            <person name="Barriuso J."/>
            <person name="Kellner H."/>
            <person name="Castanera R."/>
            <person name="Alfaro M."/>
            <person name="Ramirez L."/>
            <person name="Pisabarro A.G."/>
            <person name="Kuo A."/>
            <person name="Tritt A."/>
            <person name="Lipzen A."/>
            <person name="He G."/>
            <person name="Yan M."/>
            <person name="Ng V."/>
            <person name="Cullen D."/>
            <person name="Martin F."/>
            <person name="Rosso M.-N."/>
            <person name="Henrissat B."/>
            <person name="Hibbett D."/>
            <person name="Martinez A.T."/>
            <person name="Grigoriev I.V."/>
        </authorList>
    </citation>
    <scope>NUCLEOTIDE SEQUENCE</scope>
    <source>
        <strain evidence="1">AH 44721</strain>
    </source>
</reference>
<protein>
    <submittedName>
        <fullName evidence="1">Uncharacterized protein</fullName>
    </submittedName>
</protein>
<dbReference type="Proteomes" id="UP000724874">
    <property type="component" value="Unassembled WGS sequence"/>
</dbReference>
<name>A0A9P5NCA5_GYMJU</name>
<organism evidence="1 2">
    <name type="scientific">Gymnopilus junonius</name>
    <name type="common">Spectacular rustgill mushroom</name>
    <name type="synonym">Gymnopilus spectabilis subsp. junonius</name>
    <dbReference type="NCBI Taxonomy" id="109634"/>
    <lineage>
        <taxon>Eukaryota</taxon>
        <taxon>Fungi</taxon>
        <taxon>Dikarya</taxon>
        <taxon>Basidiomycota</taxon>
        <taxon>Agaricomycotina</taxon>
        <taxon>Agaricomycetes</taxon>
        <taxon>Agaricomycetidae</taxon>
        <taxon>Agaricales</taxon>
        <taxon>Agaricineae</taxon>
        <taxon>Hymenogastraceae</taxon>
        <taxon>Gymnopilus</taxon>
    </lineage>
</organism>
<dbReference type="EMBL" id="JADNYJ010000158">
    <property type="protein sequence ID" value="KAF8878468.1"/>
    <property type="molecule type" value="Genomic_DNA"/>
</dbReference>
<evidence type="ECO:0000313" key="2">
    <source>
        <dbReference type="Proteomes" id="UP000724874"/>
    </source>
</evidence>
<sequence>MKPDADFLFDLLKTAASIIDSETSPSSSLVDIRSKVKTLSALSLTCQPLRQPCQKYIFRTMTLFSDKEELHHIQSTCATAIRWCAIQNMLATNPRLADLVENLEVRLHPEDTIEDGVVLLLQQFNSLKRFTIHTWLRSPKVHKTNPRPAWPSIDGRFFKLFKVYGNPVQPLELRILSSDDPCIRLLRSQRSDAMPTFDLTKVKAFYFAAWDHEKRMGVLSDLLENFHELETLTICYTGTFHHNTQRSGQPCSKDSILRTCFLQKQSQP</sequence>
<proteinExistence type="predicted"/>
<evidence type="ECO:0000313" key="1">
    <source>
        <dbReference type="EMBL" id="KAF8878468.1"/>
    </source>
</evidence>
<keyword evidence="2" id="KW-1185">Reference proteome</keyword>